<organism evidence="6 7">
    <name type="scientific">Schizosaccharomyces japonicus (strain yFS275 / FY16936)</name>
    <name type="common">Fission yeast</name>
    <dbReference type="NCBI Taxonomy" id="402676"/>
    <lineage>
        <taxon>Eukaryota</taxon>
        <taxon>Fungi</taxon>
        <taxon>Dikarya</taxon>
        <taxon>Ascomycota</taxon>
        <taxon>Taphrinomycotina</taxon>
        <taxon>Schizosaccharomycetes</taxon>
        <taxon>Schizosaccharomycetales</taxon>
        <taxon>Schizosaccharomycetaceae</taxon>
        <taxon>Schizosaccharomyces</taxon>
    </lineage>
</organism>
<dbReference type="Gene3D" id="2.60.200.30">
    <property type="entry name" value="Probable inorganic polyphosphate/atp-NAD kinase, domain 2"/>
    <property type="match status" value="1"/>
</dbReference>
<dbReference type="PANTHER" id="PTHR20275:SF11">
    <property type="entry name" value="KINASE, PUTATIVE (AFU_ORTHOLOGUE AFUA_5G12870)-RELATED"/>
    <property type="match status" value="1"/>
</dbReference>
<dbReference type="AlphaFoldDB" id="B6JYA5"/>
<evidence type="ECO:0000256" key="3">
    <source>
        <dbReference type="ARBA" id="ARBA00022777"/>
    </source>
</evidence>
<dbReference type="Pfam" id="PF01513">
    <property type="entry name" value="NAD_kinase"/>
    <property type="match status" value="1"/>
</dbReference>
<protein>
    <submittedName>
        <fullName evidence="6">NAD/NADH kinase</fullName>
    </submittedName>
</protein>
<dbReference type="STRING" id="402676.B6JYA5"/>
<dbReference type="OMA" id="QKAFKEW"/>
<dbReference type="GO" id="GO:0006741">
    <property type="term" value="P:NADP+ biosynthetic process"/>
    <property type="evidence" value="ECO:0000318"/>
    <property type="project" value="GO_Central"/>
</dbReference>
<evidence type="ECO:0000256" key="1">
    <source>
        <dbReference type="ARBA" id="ARBA00010995"/>
    </source>
</evidence>
<accession>B6JYA5</accession>
<dbReference type="VEuPathDB" id="FungiDB:SJAG_01566"/>
<name>B6JYA5_SCHJY</name>
<dbReference type="SUPFAM" id="SSF111331">
    <property type="entry name" value="NAD kinase/diacylglycerol kinase-like"/>
    <property type="match status" value="1"/>
</dbReference>
<keyword evidence="4" id="KW-0521">NADP</keyword>
<evidence type="ECO:0000256" key="4">
    <source>
        <dbReference type="ARBA" id="ARBA00022857"/>
    </source>
</evidence>
<evidence type="ECO:0000256" key="2">
    <source>
        <dbReference type="ARBA" id="ARBA00022679"/>
    </source>
</evidence>
<dbReference type="PANTHER" id="PTHR20275">
    <property type="entry name" value="NAD KINASE"/>
    <property type="match status" value="1"/>
</dbReference>
<dbReference type="HAMAP" id="MF_00361">
    <property type="entry name" value="NAD_kinase"/>
    <property type="match status" value="1"/>
</dbReference>
<dbReference type="Proteomes" id="UP000001744">
    <property type="component" value="Unassembled WGS sequence"/>
</dbReference>
<dbReference type="InterPro" id="IPR017438">
    <property type="entry name" value="ATP-NAD_kinase_N"/>
</dbReference>
<dbReference type="OrthoDB" id="24581at2759"/>
<dbReference type="GeneID" id="7048750"/>
<dbReference type="EMBL" id="KE651168">
    <property type="protein sequence ID" value="EEB06523.1"/>
    <property type="molecule type" value="Genomic_DNA"/>
</dbReference>
<dbReference type="InterPro" id="IPR017437">
    <property type="entry name" value="ATP-NAD_kinase_PpnK-typ_C"/>
</dbReference>
<dbReference type="InterPro" id="IPR002504">
    <property type="entry name" value="NADK"/>
</dbReference>
<keyword evidence="7" id="KW-1185">Reference proteome</keyword>
<dbReference type="RefSeq" id="XP_002172816.1">
    <property type="nucleotide sequence ID" value="XM_002172780.1"/>
</dbReference>
<keyword evidence="5" id="KW-0520">NAD</keyword>
<evidence type="ECO:0000313" key="6">
    <source>
        <dbReference type="EMBL" id="EEB06523.1"/>
    </source>
</evidence>
<evidence type="ECO:0000313" key="7">
    <source>
        <dbReference type="Proteomes" id="UP000001744"/>
    </source>
</evidence>
<dbReference type="JaponicusDB" id="SJAG_01566"/>
<dbReference type="Gene3D" id="3.40.50.10330">
    <property type="entry name" value="Probable inorganic polyphosphate/atp-NAD kinase, domain 1"/>
    <property type="match status" value="1"/>
</dbReference>
<dbReference type="GO" id="GO:0003951">
    <property type="term" value="F:NAD+ kinase activity"/>
    <property type="evidence" value="ECO:0000318"/>
    <property type="project" value="GO_Central"/>
</dbReference>
<sequence length="394" mass="44937">MSQYNDQCLSTNPKTANDYHGAFPYCSVHAQLRPYVADCSAACRRNAPFSEKDSLQDVVWQIRNISNKLKGTPIQPKICSLLIVSKPGEDAVEQKLIEIVKWLLSHKSFVVYVQHTLKSLFEEHERLQYWTPLLCAKQSQLFDLVLTLGGDGTVLYTSRLFQRTVPPIMPFAMGTLGFLTHFDVSKFRESIQSISKEMYIHLRTRFECRYMRKKDSHKRIELGDHVFSNSLVENEETHEFVESLVVLNEVVIDRGPNSAMTKIILYVDSKYLTTVEADGLCLSTPTGSTAYSLATGGSLCHPEIPVVIISPICAHSLSLRPIHVPDSMYLHVVIPEDAPHSGWISFDGRNRTELRPGDFLMVRVSRYPFPSVYSREEQADWFDSIKRTLMWNQN</sequence>
<dbReference type="Pfam" id="PF20143">
    <property type="entry name" value="NAD_kinase_C"/>
    <property type="match status" value="1"/>
</dbReference>
<gene>
    <name evidence="6" type="ORF">SJAG_01566</name>
</gene>
<evidence type="ECO:0000256" key="5">
    <source>
        <dbReference type="ARBA" id="ARBA00023027"/>
    </source>
</evidence>
<dbReference type="InterPro" id="IPR016064">
    <property type="entry name" value="NAD/diacylglycerol_kinase_sf"/>
</dbReference>
<reference evidence="6 7" key="1">
    <citation type="journal article" date="2011" name="Science">
        <title>Comparative functional genomics of the fission yeasts.</title>
        <authorList>
            <person name="Rhind N."/>
            <person name="Chen Z."/>
            <person name="Yassour M."/>
            <person name="Thompson D.A."/>
            <person name="Haas B.J."/>
            <person name="Habib N."/>
            <person name="Wapinski I."/>
            <person name="Roy S."/>
            <person name="Lin M.F."/>
            <person name="Heiman D.I."/>
            <person name="Young S.K."/>
            <person name="Furuya K."/>
            <person name="Guo Y."/>
            <person name="Pidoux A."/>
            <person name="Chen H.M."/>
            <person name="Robbertse B."/>
            <person name="Goldberg J.M."/>
            <person name="Aoki K."/>
            <person name="Bayne E.H."/>
            <person name="Berlin A.M."/>
            <person name="Desjardins C.A."/>
            <person name="Dobbs E."/>
            <person name="Dukaj L."/>
            <person name="Fan L."/>
            <person name="FitzGerald M.G."/>
            <person name="French C."/>
            <person name="Gujja S."/>
            <person name="Hansen K."/>
            <person name="Keifenheim D."/>
            <person name="Levin J.Z."/>
            <person name="Mosher R.A."/>
            <person name="Mueller C.A."/>
            <person name="Pfiffner J."/>
            <person name="Priest M."/>
            <person name="Russ C."/>
            <person name="Smialowska A."/>
            <person name="Swoboda P."/>
            <person name="Sykes S.M."/>
            <person name="Vaughn M."/>
            <person name="Vengrova S."/>
            <person name="Yoder R."/>
            <person name="Zeng Q."/>
            <person name="Allshire R."/>
            <person name="Baulcombe D."/>
            <person name="Birren B.W."/>
            <person name="Brown W."/>
            <person name="Ekwall K."/>
            <person name="Kellis M."/>
            <person name="Leatherwood J."/>
            <person name="Levin H."/>
            <person name="Margalit H."/>
            <person name="Martienssen R."/>
            <person name="Nieduszynski C.A."/>
            <person name="Spatafora J.W."/>
            <person name="Friedman N."/>
            <person name="Dalgaard J.Z."/>
            <person name="Baumann P."/>
            <person name="Niki H."/>
            <person name="Regev A."/>
            <person name="Nusbaum C."/>
        </authorList>
    </citation>
    <scope>NUCLEOTIDE SEQUENCE [LARGE SCALE GENOMIC DNA]</scope>
    <source>
        <strain evidence="7">yFS275 / FY16936</strain>
    </source>
</reference>
<keyword evidence="2" id="KW-0808">Transferase</keyword>
<proteinExistence type="inferred from homology"/>
<comment type="similarity">
    <text evidence="1">Belongs to the NAD kinase family.</text>
</comment>
<dbReference type="HOGENOM" id="CLU_008831_1_1_1"/>
<keyword evidence="3 6" id="KW-0418">Kinase</keyword>
<dbReference type="GO" id="GO:0019674">
    <property type="term" value="P:NAD+ metabolic process"/>
    <property type="evidence" value="ECO:0007669"/>
    <property type="project" value="InterPro"/>
</dbReference>
<dbReference type="eggNOG" id="KOG2178">
    <property type="taxonomic scope" value="Eukaryota"/>
</dbReference>